<protein>
    <recommendedName>
        <fullName evidence="4">Glycosyltransferase RgtA/B/C/D-like domain-containing protein</fullName>
    </recommendedName>
</protein>
<evidence type="ECO:0008006" key="4">
    <source>
        <dbReference type="Google" id="ProtNLM"/>
    </source>
</evidence>
<comment type="caution">
    <text evidence="2">The sequence shown here is derived from an EMBL/GenBank/DDBJ whole genome shotgun (WGS) entry which is preliminary data.</text>
</comment>
<evidence type="ECO:0000313" key="3">
    <source>
        <dbReference type="Proteomes" id="UP000050430"/>
    </source>
</evidence>
<sequence>MKNTYQNQISKWVVPAFLAALCLLSYGFFVPYLGFYWDDWAKILVYRLQGSAFYWPYYAGDRPLSAWTHIVLTPILGVSPIGWQIFTLSMRLVSAWGVFVLLCQLRPKAKFQSIMAASIFLVYPLFGQQPIAVTFHQQWMQFALIIWAFNAMLMALRDPTRKVLWIAISLLLSILQLSITEYFAPLELLRPFLIWFMLSPQEKSARKFGLVLKTWLPYFVLLSIFFVIRIFFMPFANDDPYRADVLFNFFTKPLETLKWVVQVFIVDISYIGFGSWSKVFESNIFFPLNMSSILFLAGSILIGLFAAIFLSKSPSVGSSEENDGDWSGMAVIIGLAGMLIGPIPAWITQRQVLFDFHSDRYALPAILGLSILTAGIINWLGRQRVQKAALAGLIIMLGSGYQLRIANEFRGVWDQEMRLYWQLFWRAPQLKAPTAIYSENELIDNQGLFSMSGALNQLYPQHDKDNELLDYWFYTLLPKFKGGAPSKINISNDSQFRTLHFIGNSPDTLLIHSDPSHGNCLWILRSEDRENPYLSQLEKDMLPLSNLSRIESKPAQGFPPGELFGKEPEQGWCHSYEKAELAWQMEDWQTIVELGDKEIANGNTPLAGQSNSPREWWPFIEGYAHNNNVRKAIELSQQSIRQDKKYQPAICSLWRNMKDVPEMGVGLSELGCGEN</sequence>
<dbReference type="OrthoDB" id="148359at2"/>
<reference evidence="2 3" key="1">
    <citation type="submission" date="2015-07" db="EMBL/GenBank/DDBJ databases">
        <title>Genome sequence of Leptolinea tardivitalis DSM 16556.</title>
        <authorList>
            <person name="Hemp J."/>
            <person name="Ward L.M."/>
            <person name="Pace L.A."/>
            <person name="Fischer W.W."/>
        </authorList>
    </citation>
    <scope>NUCLEOTIDE SEQUENCE [LARGE SCALE GENOMIC DNA]</scope>
    <source>
        <strain evidence="2 3">YMTK-2</strain>
    </source>
</reference>
<dbReference type="EMBL" id="LGCK01000014">
    <property type="protein sequence ID" value="KPL70220.1"/>
    <property type="molecule type" value="Genomic_DNA"/>
</dbReference>
<feature type="transmembrane region" description="Helical" evidence="1">
    <location>
        <begin position="12"/>
        <end position="37"/>
    </location>
</feature>
<feature type="transmembrane region" description="Helical" evidence="1">
    <location>
        <begin position="330"/>
        <end position="349"/>
    </location>
</feature>
<keyword evidence="3" id="KW-1185">Reference proteome</keyword>
<keyword evidence="1" id="KW-0812">Transmembrane</keyword>
<feature type="transmembrane region" description="Helical" evidence="1">
    <location>
        <begin position="163"/>
        <end position="184"/>
    </location>
</feature>
<accession>A0A0P6XMR2</accession>
<feature type="transmembrane region" description="Helical" evidence="1">
    <location>
        <begin position="288"/>
        <end position="310"/>
    </location>
</feature>
<feature type="transmembrane region" description="Helical" evidence="1">
    <location>
        <begin position="81"/>
        <end position="102"/>
    </location>
</feature>
<feature type="transmembrane region" description="Helical" evidence="1">
    <location>
        <begin position="361"/>
        <end position="381"/>
    </location>
</feature>
<evidence type="ECO:0000313" key="2">
    <source>
        <dbReference type="EMBL" id="KPL70220.1"/>
    </source>
</evidence>
<feature type="transmembrane region" description="Helical" evidence="1">
    <location>
        <begin position="139"/>
        <end position="156"/>
    </location>
</feature>
<name>A0A0P6XMR2_9CHLR</name>
<dbReference type="AlphaFoldDB" id="A0A0P6XMR2"/>
<evidence type="ECO:0000256" key="1">
    <source>
        <dbReference type="SAM" id="Phobius"/>
    </source>
</evidence>
<feature type="transmembrane region" description="Helical" evidence="1">
    <location>
        <begin position="114"/>
        <end position="133"/>
    </location>
</feature>
<organism evidence="2 3">
    <name type="scientific">Leptolinea tardivitalis</name>
    <dbReference type="NCBI Taxonomy" id="229920"/>
    <lineage>
        <taxon>Bacteria</taxon>
        <taxon>Bacillati</taxon>
        <taxon>Chloroflexota</taxon>
        <taxon>Anaerolineae</taxon>
        <taxon>Anaerolineales</taxon>
        <taxon>Anaerolineaceae</taxon>
        <taxon>Leptolinea</taxon>
    </lineage>
</organism>
<keyword evidence="1" id="KW-0472">Membrane</keyword>
<proteinExistence type="predicted"/>
<feature type="transmembrane region" description="Helical" evidence="1">
    <location>
        <begin position="215"/>
        <end position="236"/>
    </location>
</feature>
<gene>
    <name evidence="2" type="ORF">ADM99_13620</name>
</gene>
<dbReference type="PATRIC" id="fig|229920.5.peg.63"/>
<dbReference type="RefSeq" id="WP_062422074.1">
    <property type="nucleotide sequence ID" value="NZ_BBYA01000010.1"/>
</dbReference>
<dbReference type="Proteomes" id="UP000050430">
    <property type="component" value="Unassembled WGS sequence"/>
</dbReference>
<keyword evidence="1" id="KW-1133">Transmembrane helix</keyword>